<evidence type="ECO:0000256" key="5">
    <source>
        <dbReference type="SAM" id="MobiDB-lite"/>
    </source>
</evidence>
<feature type="compositionally biased region" description="Basic and acidic residues" evidence="5">
    <location>
        <begin position="306"/>
        <end position="319"/>
    </location>
</feature>
<organism evidence="8 9">
    <name type="scientific">Sciurus carolinensis</name>
    <name type="common">Eastern gray squirrel</name>
    <dbReference type="NCBI Taxonomy" id="30640"/>
    <lineage>
        <taxon>Eukaryota</taxon>
        <taxon>Metazoa</taxon>
        <taxon>Chordata</taxon>
        <taxon>Craniata</taxon>
        <taxon>Vertebrata</taxon>
        <taxon>Euteleostomi</taxon>
        <taxon>Mammalia</taxon>
        <taxon>Eutheria</taxon>
        <taxon>Euarchontoglires</taxon>
        <taxon>Glires</taxon>
        <taxon>Rodentia</taxon>
        <taxon>Sciuromorpha</taxon>
        <taxon>Sciuridae</taxon>
        <taxon>Sciurinae</taxon>
        <taxon>Sciurini</taxon>
        <taxon>Sciurus</taxon>
    </lineage>
</organism>
<feature type="region of interest" description="Disordered" evidence="5">
    <location>
        <begin position="141"/>
        <end position="319"/>
    </location>
</feature>
<keyword evidence="1" id="KW-0813">Transport</keyword>
<dbReference type="SUPFAM" id="SSF50729">
    <property type="entry name" value="PH domain-like"/>
    <property type="match status" value="1"/>
</dbReference>
<dbReference type="GO" id="GO:0043197">
    <property type="term" value="C:dendritic spine"/>
    <property type="evidence" value="ECO:0007669"/>
    <property type="project" value="TreeGrafter"/>
</dbReference>
<feature type="domain" description="PDZ" evidence="7">
    <location>
        <begin position="481"/>
        <end position="566"/>
    </location>
</feature>
<dbReference type="CDD" id="cd06720">
    <property type="entry name" value="PDZ1_APBA1_3-like"/>
    <property type="match status" value="1"/>
</dbReference>
<gene>
    <name evidence="8" type="ORF">SUZIE_141245</name>
</gene>
<dbReference type="InterPro" id="IPR036034">
    <property type="entry name" value="PDZ_sf"/>
</dbReference>
<dbReference type="PANTHER" id="PTHR12345">
    <property type="entry name" value="SYNTENIN RELATED"/>
    <property type="match status" value="1"/>
</dbReference>
<evidence type="ECO:0000256" key="4">
    <source>
        <dbReference type="ARBA" id="ARBA00022927"/>
    </source>
</evidence>
<dbReference type="GO" id="GO:0001540">
    <property type="term" value="F:amyloid-beta binding"/>
    <property type="evidence" value="ECO:0007669"/>
    <property type="project" value="TreeGrafter"/>
</dbReference>
<evidence type="ECO:0000259" key="7">
    <source>
        <dbReference type="PROSITE" id="PS50106"/>
    </source>
</evidence>
<feature type="compositionally biased region" description="Acidic residues" evidence="5">
    <location>
        <begin position="81"/>
        <end position="94"/>
    </location>
</feature>
<dbReference type="PANTHER" id="PTHR12345:SF12">
    <property type="entry name" value="AMYLOID-BETA A4 PRECURSOR PROTEIN-BINDING FAMILY A MEMBER 2"/>
    <property type="match status" value="1"/>
</dbReference>
<dbReference type="Gene3D" id="2.30.42.10">
    <property type="match status" value="2"/>
</dbReference>
<sequence>MAHRKRQSTTSSMLEHRARPGPIPHGQEPANEDAELPLEGYVPKGLELTTLRPESPTPEEQDCHNHSPDGDSSSDYVNNTSEEEDYDEGLPEEEEGITYYIRYCPEDDSYLEGMDCNGEEYVAHGTHPVDTDECQEAVEEWTDSAGPHPHGHGAEGSQDYPESHLPIPEDEPSVLEAHDQEEGGHYCPSKEGYQDYYSSEANGNAGGASPYHLRRGDGDLEDQEEDIDQIVAEIKMSLSMTSITSASEASPEHMPEPGPGDSTEACPPSEASCGPNRHEARPKSLNLPPESKHPVDPQRGFKAKTRTPEERPKWPQEQRMQKAAKIKKKVNSEGDAQTLTEVDLFISTQRIKVLNADTQETMMDHALRTISYIADIGNIVVLMARRRMPRSASQDCIETTPGAQEGKKQYKMICHVFESEDAQLIAQSIGQAFSVAYQEFLRANGINPEDLSQKEYSDIINTQEMYNDDLIHFSNSENCKELQLEKHKGEILGVVVVESGWGSILPTVILANMMNGGPAARSGKLSIGDQIMSINGTSLVGLPLATCQGIIKGLKNQTQVKLNIVSCPPVTTVLIKRPDLKYQLGFSVQNGIICSLMRGGIAERGGVRVGHRIIEINGQSVVATAHEKIVQALSNSVGEVRLCPSPLHPLSFSCSQNQSLGASWPILPPLPTSNPMGIDDMLGKATGPHPRKSTLLGTR</sequence>
<name>A0AA41MS12_SCICA</name>
<dbReference type="CDD" id="cd01208">
    <property type="entry name" value="PTB_X11"/>
    <property type="match status" value="1"/>
</dbReference>
<keyword evidence="9" id="KW-1185">Reference proteome</keyword>
<dbReference type="GO" id="GO:0005886">
    <property type="term" value="C:plasma membrane"/>
    <property type="evidence" value="ECO:0007669"/>
    <property type="project" value="TreeGrafter"/>
</dbReference>
<dbReference type="PROSITE" id="PS01179">
    <property type="entry name" value="PID"/>
    <property type="match status" value="1"/>
</dbReference>
<feature type="domain" description="PDZ" evidence="7">
    <location>
        <begin position="572"/>
        <end position="642"/>
    </location>
</feature>
<dbReference type="GO" id="GO:0015031">
    <property type="term" value="P:protein transport"/>
    <property type="evidence" value="ECO:0007669"/>
    <property type="project" value="UniProtKB-KW"/>
</dbReference>
<evidence type="ECO:0000259" key="6">
    <source>
        <dbReference type="PROSITE" id="PS01179"/>
    </source>
</evidence>
<accession>A0AA41MS12</accession>
<dbReference type="SMART" id="SM00462">
    <property type="entry name" value="PTB"/>
    <property type="match status" value="1"/>
</dbReference>
<protein>
    <submittedName>
        <fullName evidence="8">Amyloid beta A4 protein-binding family A member 2</fullName>
    </submittedName>
</protein>
<feature type="region of interest" description="Disordered" evidence="5">
    <location>
        <begin position="1"/>
        <end position="94"/>
    </location>
</feature>
<dbReference type="Proteomes" id="UP001166674">
    <property type="component" value="Unassembled WGS sequence"/>
</dbReference>
<dbReference type="GO" id="GO:0005737">
    <property type="term" value="C:cytoplasm"/>
    <property type="evidence" value="ECO:0007669"/>
    <property type="project" value="TreeGrafter"/>
</dbReference>
<keyword evidence="2" id="KW-0597">Phosphoprotein</keyword>
<dbReference type="CDD" id="cd06793">
    <property type="entry name" value="PDZ2_APBA1_3-like"/>
    <property type="match status" value="1"/>
</dbReference>
<comment type="caution">
    <text evidence="8">The sequence shown here is derived from an EMBL/GenBank/DDBJ whole genome shotgun (WGS) entry which is preliminary data.</text>
</comment>
<dbReference type="InterPro" id="IPR001478">
    <property type="entry name" value="PDZ"/>
</dbReference>
<keyword evidence="3" id="KW-0677">Repeat</keyword>
<feature type="compositionally biased region" description="Acidic residues" evidence="5">
    <location>
        <begin position="219"/>
        <end position="228"/>
    </location>
</feature>
<dbReference type="InterPro" id="IPR011993">
    <property type="entry name" value="PH-like_dom_sf"/>
</dbReference>
<dbReference type="SUPFAM" id="SSF50156">
    <property type="entry name" value="PDZ domain-like"/>
    <property type="match status" value="2"/>
</dbReference>
<evidence type="ECO:0000256" key="3">
    <source>
        <dbReference type="ARBA" id="ARBA00022737"/>
    </source>
</evidence>
<evidence type="ECO:0000256" key="2">
    <source>
        <dbReference type="ARBA" id="ARBA00022553"/>
    </source>
</evidence>
<dbReference type="Pfam" id="PF00595">
    <property type="entry name" value="PDZ"/>
    <property type="match status" value="2"/>
</dbReference>
<dbReference type="FunFam" id="2.30.42.10:FF:000017">
    <property type="entry name" value="Amyloid beta A4 protein-binding family A member 1"/>
    <property type="match status" value="1"/>
</dbReference>
<dbReference type="AlphaFoldDB" id="A0AA41MS12"/>
<evidence type="ECO:0000256" key="1">
    <source>
        <dbReference type="ARBA" id="ARBA00022448"/>
    </source>
</evidence>
<feature type="compositionally biased region" description="Polar residues" evidence="5">
    <location>
        <begin position="238"/>
        <end position="248"/>
    </location>
</feature>
<dbReference type="SMART" id="SM00228">
    <property type="entry name" value="PDZ"/>
    <property type="match status" value="2"/>
</dbReference>
<dbReference type="PROSITE" id="PS50106">
    <property type="entry name" value="PDZ"/>
    <property type="match status" value="2"/>
</dbReference>
<dbReference type="InterPro" id="IPR051230">
    <property type="entry name" value="APP-Binding"/>
</dbReference>
<evidence type="ECO:0000313" key="9">
    <source>
        <dbReference type="Proteomes" id="UP001166674"/>
    </source>
</evidence>
<feature type="domain" description="PID" evidence="6">
    <location>
        <begin position="337"/>
        <end position="468"/>
    </location>
</feature>
<dbReference type="FunFam" id="2.30.42.10:FF:000007">
    <property type="entry name" value="Amyloid beta A4 protein-binding family A member"/>
    <property type="match status" value="1"/>
</dbReference>
<dbReference type="Pfam" id="PF00640">
    <property type="entry name" value="PID"/>
    <property type="match status" value="1"/>
</dbReference>
<keyword evidence="4" id="KW-0653">Protein transport</keyword>
<dbReference type="Gene3D" id="2.30.29.30">
    <property type="entry name" value="Pleckstrin-homology domain (PH domain)/Phosphotyrosine-binding domain (PTB)"/>
    <property type="match status" value="1"/>
</dbReference>
<proteinExistence type="predicted"/>
<dbReference type="GO" id="GO:0007268">
    <property type="term" value="P:chemical synaptic transmission"/>
    <property type="evidence" value="ECO:0007669"/>
    <property type="project" value="TreeGrafter"/>
</dbReference>
<feature type="compositionally biased region" description="Polar residues" evidence="5">
    <location>
        <begin position="70"/>
        <end position="80"/>
    </location>
</feature>
<dbReference type="EMBL" id="JAATJV010291000">
    <property type="protein sequence ID" value="MBZ3877099.1"/>
    <property type="molecule type" value="Genomic_DNA"/>
</dbReference>
<dbReference type="InterPro" id="IPR006020">
    <property type="entry name" value="PTB/PI_dom"/>
</dbReference>
<evidence type="ECO:0000313" key="8">
    <source>
        <dbReference type="EMBL" id="MBZ3877099.1"/>
    </source>
</evidence>
<reference evidence="8" key="1">
    <citation type="submission" date="2020-03" db="EMBL/GenBank/DDBJ databases">
        <title>Studies in the Genomics of Life Span.</title>
        <authorList>
            <person name="Glass D."/>
        </authorList>
    </citation>
    <scope>NUCLEOTIDE SEQUENCE</scope>
    <source>
        <strain evidence="8">SUZIE</strain>
        <tissue evidence="8">Muscle</tissue>
    </source>
</reference>